<keyword evidence="8" id="KW-1185">Reference proteome</keyword>
<comment type="similarity">
    <text evidence="6">Belongs to the dihydrofolate reductase family.</text>
</comment>
<evidence type="ECO:0000256" key="6">
    <source>
        <dbReference type="RuleBase" id="RU004474"/>
    </source>
</evidence>
<dbReference type="AlphaFoldDB" id="A0A6J1AAA2"/>
<dbReference type="InterPro" id="IPR024072">
    <property type="entry name" value="DHFR-like_dom_sf"/>
</dbReference>
<dbReference type="InterPro" id="IPR012259">
    <property type="entry name" value="DHFR"/>
</dbReference>
<dbReference type="GeneID" id="110416161"/>
<keyword evidence="4" id="KW-0521">NADP</keyword>
<keyword evidence="3" id="KW-0554">One-carbon metabolism</keyword>
<proteinExistence type="inferred from homology"/>
<evidence type="ECO:0000256" key="2">
    <source>
        <dbReference type="ARBA" id="ARBA00012856"/>
    </source>
</evidence>
<dbReference type="InterPro" id="IPR017925">
    <property type="entry name" value="DHFR_CS"/>
</dbReference>
<dbReference type="Pfam" id="PF00186">
    <property type="entry name" value="DHFR_1"/>
    <property type="match status" value="1"/>
</dbReference>
<dbReference type="GO" id="GO:0046655">
    <property type="term" value="P:folic acid metabolic process"/>
    <property type="evidence" value="ECO:0007669"/>
    <property type="project" value="TreeGrafter"/>
</dbReference>
<dbReference type="PROSITE" id="PS51330">
    <property type="entry name" value="DHFR_2"/>
    <property type="match status" value="1"/>
</dbReference>
<dbReference type="RefSeq" id="XP_021283701.1">
    <property type="nucleotide sequence ID" value="XM_021428026.1"/>
</dbReference>
<evidence type="ECO:0000256" key="1">
    <source>
        <dbReference type="ARBA" id="ARBA00004903"/>
    </source>
</evidence>
<dbReference type="EC" id="1.5.1.3" evidence="2"/>
<evidence type="ECO:0000313" key="9">
    <source>
        <dbReference type="RefSeq" id="XP_021283700.1"/>
    </source>
</evidence>
<comment type="pathway">
    <text evidence="1">Cofactor biosynthesis; tetrahydrofolate biosynthesis; 5,6,7,8-tetrahydrofolate from 7,8-dihydrofolate: step 1/1.</text>
</comment>
<dbReference type="GO" id="GO:0050661">
    <property type="term" value="F:NADP binding"/>
    <property type="evidence" value="ECO:0007669"/>
    <property type="project" value="InterPro"/>
</dbReference>
<gene>
    <name evidence="9 10" type="primary">LOC110416161</name>
</gene>
<name>A0A6J1AAA2_9ROSI</name>
<evidence type="ECO:0000256" key="3">
    <source>
        <dbReference type="ARBA" id="ARBA00022563"/>
    </source>
</evidence>
<organism evidence="8 10">
    <name type="scientific">Herrania umbratica</name>
    <dbReference type="NCBI Taxonomy" id="108875"/>
    <lineage>
        <taxon>Eukaryota</taxon>
        <taxon>Viridiplantae</taxon>
        <taxon>Streptophyta</taxon>
        <taxon>Embryophyta</taxon>
        <taxon>Tracheophyta</taxon>
        <taxon>Spermatophyta</taxon>
        <taxon>Magnoliopsida</taxon>
        <taxon>eudicotyledons</taxon>
        <taxon>Gunneridae</taxon>
        <taxon>Pentapetalae</taxon>
        <taxon>rosids</taxon>
        <taxon>malvids</taxon>
        <taxon>Malvales</taxon>
        <taxon>Malvaceae</taxon>
        <taxon>Byttnerioideae</taxon>
        <taxon>Herrania</taxon>
    </lineage>
</organism>
<reference evidence="9 10" key="1">
    <citation type="submission" date="2025-04" db="UniProtKB">
        <authorList>
            <consortium name="RefSeq"/>
        </authorList>
    </citation>
    <scope>IDENTIFICATION</scope>
    <source>
        <tissue evidence="9 10">Leaf</tissue>
    </source>
</reference>
<dbReference type="PANTHER" id="PTHR48069:SF3">
    <property type="entry name" value="DIHYDROFOLATE REDUCTASE"/>
    <property type="match status" value="1"/>
</dbReference>
<accession>A0A6J1AAA2</accession>
<dbReference type="SUPFAM" id="SSF53597">
    <property type="entry name" value="Dihydrofolate reductase-like"/>
    <property type="match status" value="1"/>
</dbReference>
<evidence type="ECO:0000259" key="7">
    <source>
        <dbReference type="PROSITE" id="PS51330"/>
    </source>
</evidence>
<sequence length="290" mass="32097">MLMRIYGQRNILFSKVVLGCYTYTKGVSHLISGSASLRFSRGFDESAMLGFSSTPGDNLRSLPKSDSLRSYQVVVAATREMGIGKDGKLPWRLPSDLKFFKELTMTTSDPEKKNAVVMGRKTWESIPLEYRPLPGRLNVVLTRSESSKITTGENVVICGSISSALQLLAEVPYCFSIEKVFVIGGGQIFRETLNAPGSEAIHITEIDTSIECDTFIPAIDLSCFRLWYSSKPLVENGIRFSFATYVRVGTAATLSPLTSEVKSNGDSNSNDFDVKNLTFLPMMILERHDD</sequence>
<evidence type="ECO:0000313" key="8">
    <source>
        <dbReference type="Proteomes" id="UP000504621"/>
    </source>
</evidence>
<dbReference type="FunFam" id="3.40.430.10:FF:000003">
    <property type="entry name" value="Bifunctional dihydrofolate reductase-thymidylate synthase"/>
    <property type="match status" value="1"/>
</dbReference>
<dbReference type="Proteomes" id="UP000504621">
    <property type="component" value="Unplaced"/>
</dbReference>
<dbReference type="GO" id="GO:0005739">
    <property type="term" value="C:mitochondrion"/>
    <property type="evidence" value="ECO:0007669"/>
    <property type="project" value="TreeGrafter"/>
</dbReference>
<dbReference type="RefSeq" id="XP_021283700.1">
    <property type="nucleotide sequence ID" value="XM_021428025.1"/>
</dbReference>
<protein>
    <recommendedName>
        <fullName evidence="2">dihydrofolate reductase</fullName>
        <ecNumber evidence="2">1.5.1.3</ecNumber>
    </recommendedName>
</protein>
<dbReference type="PRINTS" id="PR00070">
    <property type="entry name" value="DHFR"/>
</dbReference>
<dbReference type="PANTHER" id="PTHR48069">
    <property type="entry name" value="DIHYDROFOLATE REDUCTASE"/>
    <property type="match status" value="1"/>
</dbReference>
<dbReference type="PROSITE" id="PS00075">
    <property type="entry name" value="DHFR_1"/>
    <property type="match status" value="1"/>
</dbReference>
<dbReference type="GO" id="GO:0046654">
    <property type="term" value="P:tetrahydrofolate biosynthetic process"/>
    <property type="evidence" value="ECO:0007669"/>
    <property type="project" value="UniProtKB-UniPathway"/>
</dbReference>
<dbReference type="GO" id="GO:0046452">
    <property type="term" value="P:dihydrofolate metabolic process"/>
    <property type="evidence" value="ECO:0007669"/>
    <property type="project" value="TreeGrafter"/>
</dbReference>
<keyword evidence="5" id="KW-0560">Oxidoreductase</keyword>
<feature type="domain" description="DHFR" evidence="7">
    <location>
        <begin position="70"/>
        <end position="247"/>
    </location>
</feature>
<dbReference type="Gene3D" id="3.40.430.10">
    <property type="entry name" value="Dihydrofolate Reductase, subunit A"/>
    <property type="match status" value="1"/>
</dbReference>
<dbReference type="CDD" id="cd00209">
    <property type="entry name" value="DHFR"/>
    <property type="match status" value="1"/>
</dbReference>
<dbReference type="OrthoDB" id="766at2759"/>
<evidence type="ECO:0000313" key="10">
    <source>
        <dbReference type="RefSeq" id="XP_021283701.1"/>
    </source>
</evidence>
<dbReference type="InterPro" id="IPR001796">
    <property type="entry name" value="DHFR_dom"/>
</dbReference>
<dbReference type="GO" id="GO:0006730">
    <property type="term" value="P:one-carbon metabolic process"/>
    <property type="evidence" value="ECO:0007669"/>
    <property type="project" value="UniProtKB-KW"/>
</dbReference>
<evidence type="ECO:0000256" key="4">
    <source>
        <dbReference type="ARBA" id="ARBA00022857"/>
    </source>
</evidence>
<dbReference type="UniPathway" id="UPA00077">
    <property type="reaction ID" value="UER00158"/>
</dbReference>
<evidence type="ECO:0000256" key="5">
    <source>
        <dbReference type="ARBA" id="ARBA00023002"/>
    </source>
</evidence>
<dbReference type="GO" id="GO:0004146">
    <property type="term" value="F:dihydrofolate reductase activity"/>
    <property type="evidence" value="ECO:0007669"/>
    <property type="project" value="UniProtKB-EC"/>
</dbReference>